<evidence type="ECO:0000313" key="7">
    <source>
        <dbReference type="Proteomes" id="UP000054549"/>
    </source>
</evidence>
<feature type="region of interest" description="Disordered" evidence="4">
    <location>
        <begin position="1510"/>
        <end position="1529"/>
    </location>
</feature>
<feature type="compositionally biased region" description="Low complexity" evidence="4">
    <location>
        <begin position="1514"/>
        <end position="1527"/>
    </location>
</feature>
<accession>A0A0C2W8H8</accession>
<protein>
    <recommendedName>
        <fullName evidence="5">Ubiquitin-like protease family profile domain-containing protein</fullName>
    </recommendedName>
</protein>
<evidence type="ECO:0000256" key="2">
    <source>
        <dbReference type="ARBA" id="ARBA00022670"/>
    </source>
</evidence>
<feature type="compositionally biased region" description="Basic and acidic residues" evidence="4">
    <location>
        <begin position="1751"/>
        <end position="1767"/>
    </location>
</feature>
<feature type="compositionally biased region" description="Low complexity" evidence="4">
    <location>
        <begin position="2342"/>
        <end position="2351"/>
    </location>
</feature>
<dbReference type="PANTHER" id="PTHR33096:SF1">
    <property type="entry name" value="CXC1-LIKE CYSTEINE CLUSTER ASSOCIATED WITH KDZ TRANSPOSASES DOMAIN-CONTAINING PROTEIN"/>
    <property type="match status" value="1"/>
</dbReference>
<comment type="similarity">
    <text evidence="1">Belongs to the peptidase C48 family.</text>
</comment>
<feature type="region of interest" description="Disordered" evidence="4">
    <location>
        <begin position="1726"/>
        <end position="1781"/>
    </location>
</feature>
<evidence type="ECO:0000256" key="1">
    <source>
        <dbReference type="ARBA" id="ARBA00005234"/>
    </source>
</evidence>
<name>A0A0C2W8H8_AMAMK</name>
<dbReference type="InterPro" id="IPR003653">
    <property type="entry name" value="Peptidase_C48_C"/>
</dbReference>
<dbReference type="InterPro" id="IPR038765">
    <property type="entry name" value="Papain-like_cys_pep_sf"/>
</dbReference>
<dbReference type="GO" id="GO:0019783">
    <property type="term" value="F:ubiquitin-like protein peptidase activity"/>
    <property type="evidence" value="ECO:0007669"/>
    <property type="project" value="UniProtKB-ARBA"/>
</dbReference>
<evidence type="ECO:0000313" key="6">
    <source>
        <dbReference type="EMBL" id="KIL57472.1"/>
    </source>
</evidence>
<keyword evidence="2" id="KW-0645">Protease</keyword>
<feature type="compositionally biased region" description="Polar residues" evidence="4">
    <location>
        <begin position="1820"/>
        <end position="1840"/>
    </location>
</feature>
<feature type="region of interest" description="Disordered" evidence="4">
    <location>
        <begin position="2311"/>
        <end position="2460"/>
    </location>
</feature>
<dbReference type="OrthoDB" id="3253684at2759"/>
<gene>
    <name evidence="6" type="ORF">M378DRAFT_16228</name>
</gene>
<dbReference type="Proteomes" id="UP000054549">
    <property type="component" value="Unassembled WGS sequence"/>
</dbReference>
<dbReference type="Gene3D" id="3.40.395.10">
    <property type="entry name" value="Adenoviral Proteinase, Chain A"/>
    <property type="match status" value="1"/>
</dbReference>
<feature type="compositionally biased region" description="Polar residues" evidence="4">
    <location>
        <begin position="1596"/>
        <end position="1606"/>
    </location>
</feature>
<dbReference type="EMBL" id="KN818368">
    <property type="protein sequence ID" value="KIL57472.1"/>
    <property type="molecule type" value="Genomic_DNA"/>
</dbReference>
<feature type="region of interest" description="Disordered" evidence="4">
    <location>
        <begin position="1445"/>
        <end position="1497"/>
    </location>
</feature>
<feature type="region of interest" description="Disordered" evidence="4">
    <location>
        <begin position="1820"/>
        <end position="1871"/>
    </location>
</feature>
<feature type="compositionally biased region" description="Low complexity" evidence="4">
    <location>
        <begin position="1577"/>
        <end position="1590"/>
    </location>
</feature>
<dbReference type="InterPro" id="IPR040521">
    <property type="entry name" value="KDZ"/>
</dbReference>
<sequence>MDMPHVSRNTPTSLLPSGVMFAGSRQPNFGVHNPSPIKKRNKKKTNTYVTPPLQDVRRTALLNRLQELRSGIDAETLADDVAESENEDLAEVEGETVDAPMFDGSTEFVSDHTDHETPVKSGSSKPTGATYQKWLDLLPTLTNPLLHFISTSLGNVLPPHHLNFTVLVRALIPAYQKHRKYYVYVATYDLKSCECQSGPQVLVQNGLFPTAPAQPRIAVSVALLELYHALFERSCDAVNALSSALSTYYMRRGYRILNAKGDTVQDPFRRSLGYAIQWYDCLRLDIDKQVEEVLAVCEQECQRALKPEDLEAASMPNPGPQTSYMISFPTTPSTPRTQQLARVQVLSTPRHPRTVPISPSNTPGGKAEVHLMRGTCHQFLRRLCPACFGGTLFGRSFDQDGGDIHVAVDGNFHHRHLASSGSDTSYFYDAKHFIPKAEVDQSGEQIDAARKAKPKARTLQVPDEAIDSCKDSYHAAKGDQQNAATRRCDINGLMALVCRHDIPLYLADIDTPGEQQKYAVALVKRLFQHLPASANVVLLYDIGCVLDRSIQLYDIIPSSTAARLRVATAAMHAYGHQWACQLVYNPRMQSGLGLTDGEGTERFWSRMRRLIGVERMSARARRVWLIDRQAMSIAEEHRDQLGDWITRRLQKGVEQNLQHTSINLKRCNVTMQELREQWDAQRKSQLSVRAHAPARLKKELNNIIVLQSDLETVDTAISKARTSIKDTGQTTEDALDSLSRMHERLKEKVEALYGTLNVPDMMPEFHNVDIKFVHTLFLARDLKMNIRKRAIGSFLEWERLDQAVGGKGQPLGTKLHQQTRNAIVKRRPALLNAIRKYNTYCKTLEELRPLESTIAIPRPLPTDLVKLRGEDSDLMEDVWVSPLTESKARWLDEPQVREGIRAMLKQDRCLEERRRLGLEADNLCRWFGQELCSLELAIRHNEYGHFRVLLKQRREHLLLLKNRWINPMAQALRFDEHVCSAEALAQRLTGVEEPTELLWLNPVTIEAGGDVGEAMDTSDECDPDAQEAVMADLLADEIGDDVELAVLGQSLHQSVTVPEYLESSVNGMEDCPDTRWGLDGASAIDVGQDMDLDNDSESDIEVVELEDVMDVVLSEPTQPVSMVVDWSEMDMLCDHDLLTVLHEVSMAPSSGTSDIPRVIYRADGRIGIQFDSDDVHRLATSKKWLSDGCINGCASLLHAMFDSEGQWTVFSTHVLPLVHMKLKDDNIWRNTRRTKFWKRPHWIIPIHRKDESHWVLALVDVSKSTVLLFDSFAQVHITWSQDILDIATLISRLQMIARTKGYDMDIGGPWTVRPLTMKRLQTNSYDCGIWVLATITAVLRGFDLPSLREKDMGEFRQIIAHVYRQFSSYPSIASTDMPKRLSQPRIETLPDMVDMGAPASSPGPPSSNAGIDEILEEVMLPFTVQGQRNMYDTLSRLETSALLKEMENRSTPPVTPTPSSSKRVRIKNEGSSPLAQLQLPTRLRMNPTPTKKASQEIRNAIGARKNLLKRENMSSAGSSRASSQSQAPLSVPASGVSLYASENEATPVQSAVPKSGHKTSQFDAAAPHASRVADTPSMSSQTASTVAAASGIQRMPSDSESISTARAPSTLRPLTVQQQLLFVQQQCQGLQQEMQSLIQRQTTSPDPNDAQKMFTLQQQILHAQSQFQALISRLSQTAMAATPQVPMGGVFGPPAVGPSSLSVAPTSMLDGMGFKEVSLPPEPLVSAIKSANPKRTTKAKSTKPTKSQKNPAEEVFAKMGNSDKDVLKQPPSQTDEQSASLAASAAVATSFSLPRMSTPTISTMASSAAVPTSFLPHHTSTPTISTVASGQKTHAMTEPSTIDPIPATSAPSASARSSPPQSPGVLNNTAAAPSTLSMGASMNDVDEDPLLQTLFPDLPAFEPTDMTFADVNVNPEDLFLYPEELQDMLQAEELLVDKRGGRPSSQTLAVVDGELAVMDTKIAELSKKTGISVTNILKRWNTTKTRGSSLWNIYQRYFTANKAEELARLGLDPTTKVKGLVRSQAYVAFRKVFPDAWPEVLEVWAQYAELENSGKSAQQRALAFRRTWRTICGIGESVQRRHGFALAAVMGGNEIHHDHSLVDVYEAKDAKGFFEQRCHADHNKLKGHFKAHIYNVTSKNIVAHDFNEDAEAVIKEEDTAHADLAEHTERPNNRGDIIFEVKQALAKAASKAGLVLNASNLPWAKLLQVCAENNIYIDNYPASVQRPGAPEKGGHSKGIGNIVKQERLDLIKAINAPKNALKFIKLKNTGSMHIKDNTHPVLVYAPPLPGSVNAFSERVFFDGAVDYHGHPRMAGKGPTNSATTLRKPQRQKKSKRNASTPSGDEGSSCEESSSDLDDGPAGRTRSRVKKQTRFVESEDEDNEQVEMQGKGKEKKMSAVTLLRGPQAQGPPVPTVPAKHVPADIEDAPGPSKKSRTEPEPLKTSALPPTVTPASLPMPPRRTLTGVTGPPEHEMQFGLNPWAPQMVTHFPGLMPFAGMNIQPTGNAGIPGSLTHLPVNADMMNVLQMQNMAAMFPGMPRYFVGPQSGMGNNDGH</sequence>
<dbReference type="InParanoid" id="A0A0C2W8H8"/>
<dbReference type="STRING" id="946122.A0A0C2W8H8"/>
<dbReference type="GO" id="GO:0008234">
    <property type="term" value="F:cysteine-type peptidase activity"/>
    <property type="evidence" value="ECO:0007669"/>
    <property type="project" value="InterPro"/>
</dbReference>
<feature type="region of interest" description="Disordered" evidence="4">
    <location>
        <begin position="1547"/>
        <end position="1606"/>
    </location>
</feature>
<feature type="compositionally biased region" description="Polar residues" evidence="4">
    <location>
        <begin position="1469"/>
        <end position="1479"/>
    </location>
</feature>
<evidence type="ECO:0000259" key="5">
    <source>
        <dbReference type="PROSITE" id="PS50600"/>
    </source>
</evidence>
<dbReference type="PANTHER" id="PTHR33096">
    <property type="entry name" value="CXC2 DOMAIN-CONTAINING PROTEIN"/>
    <property type="match status" value="1"/>
</dbReference>
<feature type="compositionally biased region" description="Low complexity" evidence="4">
    <location>
        <begin position="1844"/>
        <end position="1859"/>
    </location>
</feature>
<evidence type="ECO:0000256" key="3">
    <source>
        <dbReference type="ARBA" id="ARBA00022801"/>
    </source>
</evidence>
<dbReference type="HOGENOM" id="CLU_228155_0_0_1"/>
<keyword evidence="7" id="KW-1185">Reference proteome</keyword>
<feature type="domain" description="Ubiquitin-like protease family profile" evidence="5">
    <location>
        <begin position="1168"/>
        <end position="1338"/>
    </location>
</feature>
<organism evidence="6 7">
    <name type="scientific">Amanita muscaria (strain Koide BX008)</name>
    <dbReference type="NCBI Taxonomy" id="946122"/>
    <lineage>
        <taxon>Eukaryota</taxon>
        <taxon>Fungi</taxon>
        <taxon>Dikarya</taxon>
        <taxon>Basidiomycota</taxon>
        <taxon>Agaricomycotina</taxon>
        <taxon>Agaricomycetes</taxon>
        <taxon>Agaricomycetidae</taxon>
        <taxon>Agaricales</taxon>
        <taxon>Pluteineae</taxon>
        <taxon>Amanitaceae</taxon>
        <taxon>Amanita</taxon>
    </lineage>
</organism>
<evidence type="ECO:0000256" key="4">
    <source>
        <dbReference type="SAM" id="MobiDB-lite"/>
    </source>
</evidence>
<dbReference type="PROSITE" id="PS50600">
    <property type="entry name" value="ULP_PROTEASE"/>
    <property type="match status" value="1"/>
</dbReference>
<dbReference type="GO" id="GO:0006508">
    <property type="term" value="P:proteolysis"/>
    <property type="evidence" value="ECO:0007669"/>
    <property type="project" value="UniProtKB-KW"/>
</dbReference>
<dbReference type="Pfam" id="PF02902">
    <property type="entry name" value="Peptidase_C48"/>
    <property type="match status" value="1"/>
</dbReference>
<proteinExistence type="inferred from homology"/>
<dbReference type="SUPFAM" id="SSF54001">
    <property type="entry name" value="Cysteine proteinases"/>
    <property type="match status" value="1"/>
</dbReference>
<feature type="compositionally biased region" description="Basic residues" evidence="4">
    <location>
        <begin position="2327"/>
        <end position="2336"/>
    </location>
</feature>
<reference evidence="6 7" key="1">
    <citation type="submission" date="2014-04" db="EMBL/GenBank/DDBJ databases">
        <title>Evolutionary Origins and Diversification of the Mycorrhizal Mutualists.</title>
        <authorList>
            <consortium name="DOE Joint Genome Institute"/>
            <consortium name="Mycorrhizal Genomics Consortium"/>
            <person name="Kohler A."/>
            <person name="Kuo A."/>
            <person name="Nagy L.G."/>
            <person name="Floudas D."/>
            <person name="Copeland A."/>
            <person name="Barry K.W."/>
            <person name="Cichocki N."/>
            <person name="Veneault-Fourrey C."/>
            <person name="LaButti K."/>
            <person name="Lindquist E.A."/>
            <person name="Lipzen A."/>
            <person name="Lundell T."/>
            <person name="Morin E."/>
            <person name="Murat C."/>
            <person name="Riley R."/>
            <person name="Ohm R."/>
            <person name="Sun H."/>
            <person name="Tunlid A."/>
            <person name="Henrissat B."/>
            <person name="Grigoriev I.V."/>
            <person name="Hibbett D.S."/>
            <person name="Martin F."/>
        </authorList>
    </citation>
    <scope>NUCLEOTIDE SEQUENCE [LARGE SCALE GENOMIC DNA]</scope>
    <source>
        <strain evidence="6 7">Koide BX008</strain>
    </source>
</reference>
<keyword evidence="3" id="KW-0378">Hydrolase</keyword>
<dbReference type="Pfam" id="PF18758">
    <property type="entry name" value="KDZ"/>
    <property type="match status" value="1"/>
</dbReference>